<dbReference type="RefSeq" id="XP_052905791.1">
    <property type="nucleotide sequence ID" value="XM_053047966.1"/>
</dbReference>
<evidence type="ECO:0000313" key="1">
    <source>
        <dbReference type="EMBL" id="KFG27236.1"/>
    </source>
</evidence>
<keyword evidence="2" id="KW-1185">Reference proteome</keyword>
<gene>
    <name evidence="1" type="ORF">NESG_00313</name>
</gene>
<dbReference type="GeneID" id="77675286"/>
<proteinExistence type="predicted"/>
<organism evidence="1 2">
    <name type="scientific">Nematocida ausubeli (strain ATCC PRA-371 / ERTm2)</name>
    <name type="common">Nematode killer fungus</name>
    <dbReference type="NCBI Taxonomy" id="1913371"/>
    <lineage>
        <taxon>Eukaryota</taxon>
        <taxon>Fungi</taxon>
        <taxon>Fungi incertae sedis</taxon>
        <taxon>Microsporidia</taxon>
        <taxon>Nematocida</taxon>
    </lineage>
</organism>
<sequence length="867" mass="98107">MKYFRIPAVFTVTDLLLDRLAESAALQSMLEGVLSEYFTHTEYTEGALSQGAKEALMAYLEQSMLRRNMQKNSENQFDSQGRTVEACLAEDLWSMVICYSIRDIDPVSILIGTEGEAADVTVPYVVEIDALRQGCDECVNRIVASTVNKSFSFSGLWSLGKALMSDGKTLLNKAFLLGVMNPEKVSALAEVMRSKGRPPILAEMQILGKIKEGEEPGNEYEECACTGFIERLRYFLFLYRNIENVSKEWKDFSVSLVVNQIMQLNCKKEAETRAILNMLVLDLLGKKEEADKRKLLLLVDTASILEGLVADGNVNTHAVTEYCTHIYKEAELLGRGLPLVIREELVKRIVALHTSMGSPTDLVNDLVESRNWTEYVPIVAEYHRSQNTRMEITISKKALPEISLYRSIKRNLKRKRTVGACLEEDALYGKKYAYIEYADKCVNTLDKLYAGERIVIVLRKLPESLNSKAVYIKVDAQMVRILNGKVRMRFGNMQEKERIVSITAVVVEVDAGIINIPVNYELRVLPTKYVRPVLLYTPEVCPFGVTKVWAKGIVSKTKELFLSCARTGYKSTKIQVSYGEDSAGRRLRIHTPHVYADMPKHKIAYKVLSNSDISYRITGRHEKVCVYNGRICTKRQKVRVNRRRVANPCEDDALVETEQKVSPVEAGIAGLILHSERKVNCTGIEQAVRYYLYKKNGIYKLLKPFMQKNMSTLLDTLPVCASLAPVLLVHANNTIIMRQIPLEKRIRSRYGLLGAWTSMQTLLKNCLFERKALQIKQLFATLSAENPDENMEHRQITPKRRVWHTSTALACASQTRDGVVIYIQNYSAYANIVCIIGMKITNVQPLQTVIYRSQESLDGISIIMNTV</sequence>
<dbReference type="HOGENOM" id="CLU_330662_0_0_1"/>
<accession>A0A086J518</accession>
<dbReference type="AlphaFoldDB" id="A0A086J518"/>
<comment type="caution">
    <text evidence="1">The sequence shown here is derived from an EMBL/GenBank/DDBJ whole genome shotgun (WGS) entry which is preliminary data.</text>
</comment>
<protein>
    <submittedName>
        <fullName evidence="1">Uncharacterized protein</fullName>
    </submittedName>
</protein>
<dbReference type="EMBL" id="AKIJ01000001">
    <property type="protein sequence ID" value="KFG27236.1"/>
    <property type="molecule type" value="Genomic_DNA"/>
</dbReference>
<reference evidence="1 2" key="1">
    <citation type="journal article" date="2014" name="Genome Announc.">
        <title>Genome Sequence of the Microsporidian Species Nematocida sp1 Strain ERTm6 (ATCC PRA-372).</title>
        <authorList>
            <person name="Bakowski M.A."/>
            <person name="Priest M."/>
            <person name="Young S."/>
            <person name="Cuomo C.A."/>
            <person name="Troemel E.R."/>
        </authorList>
    </citation>
    <scope>NUCLEOTIDE SEQUENCE [LARGE SCALE GENOMIC DNA]</scope>
    <source>
        <strain evidence="1 2">ERTm6</strain>
    </source>
</reference>
<dbReference type="Proteomes" id="UP000054524">
    <property type="component" value="Unassembled WGS sequence"/>
</dbReference>
<evidence type="ECO:0000313" key="2">
    <source>
        <dbReference type="Proteomes" id="UP000054524"/>
    </source>
</evidence>
<name>A0A086J518_NEMA1</name>